<dbReference type="EMBL" id="AVOT02133400">
    <property type="protein sequence ID" value="MBW0589231.1"/>
    <property type="molecule type" value="Genomic_DNA"/>
</dbReference>
<proteinExistence type="predicted"/>
<gene>
    <name evidence="1" type="ORF">O181_128946</name>
</gene>
<evidence type="ECO:0000313" key="2">
    <source>
        <dbReference type="Proteomes" id="UP000765509"/>
    </source>
</evidence>
<protein>
    <recommendedName>
        <fullName evidence="3">Copia protein</fullName>
    </recommendedName>
</protein>
<name>A0A9Q3KZ46_9BASI</name>
<comment type="caution">
    <text evidence="1">The sequence shown here is derived from an EMBL/GenBank/DDBJ whole genome shotgun (WGS) entry which is preliminary data.</text>
</comment>
<organism evidence="1 2">
    <name type="scientific">Austropuccinia psidii MF-1</name>
    <dbReference type="NCBI Taxonomy" id="1389203"/>
    <lineage>
        <taxon>Eukaryota</taxon>
        <taxon>Fungi</taxon>
        <taxon>Dikarya</taxon>
        <taxon>Basidiomycota</taxon>
        <taxon>Pucciniomycotina</taxon>
        <taxon>Pucciniomycetes</taxon>
        <taxon>Pucciniales</taxon>
        <taxon>Sphaerophragmiaceae</taxon>
        <taxon>Austropuccinia</taxon>
    </lineage>
</organism>
<dbReference type="OrthoDB" id="3344688at2759"/>
<keyword evidence="2" id="KW-1185">Reference proteome</keyword>
<sequence length="142" mass="15757">MPIGGGYERLTLGGLILYAGCPIQWISKRKCIGAMSTCASAYVAMGDSAQHLSHLINLIRSLDITPQPTIHCDNEAAIVITNDNASSKRTKYLIRAFFFVNDLIRNEKTQLILVTRKEQLANILTKSPLPMTCSKFMEKVNL</sequence>
<dbReference type="CDD" id="cd09272">
    <property type="entry name" value="RNase_HI_RT_Ty1"/>
    <property type="match status" value="1"/>
</dbReference>
<dbReference type="Proteomes" id="UP000765509">
    <property type="component" value="Unassembled WGS sequence"/>
</dbReference>
<accession>A0A9Q3KZ46</accession>
<reference evidence="1" key="1">
    <citation type="submission" date="2021-03" db="EMBL/GenBank/DDBJ databases">
        <title>Draft genome sequence of rust myrtle Austropuccinia psidii MF-1, a brazilian biotype.</title>
        <authorList>
            <person name="Quecine M.C."/>
            <person name="Pachon D.M.R."/>
            <person name="Bonatelli M.L."/>
            <person name="Correr F.H."/>
            <person name="Franceschini L.M."/>
            <person name="Leite T.F."/>
            <person name="Margarido G.R.A."/>
            <person name="Almeida C.A."/>
            <person name="Ferrarezi J.A."/>
            <person name="Labate C.A."/>
        </authorList>
    </citation>
    <scope>NUCLEOTIDE SEQUENCE</scope>
    <source>
        <strain evidence="1">MF-1</strain>
    </source>
</reference>
<evidence type="ECO:0008006" key="3">
    <source>
        <dbReference type="Google" id="ProtNLM"/>
    </source>
</evidence>
<evidence type="ECO:0000313" key="1">
    <source>
        <dbReference type="EMBL" id="MBW0589231.1"/>
    </source>
</evidence>
<dbReference type="AlphaFoldDB" id="A0A9Q3KZ46"/>